<dbReference type="InterPro" id="IPR000073">
    <property type="entry name" value="AB_hydrolase_1"/>
</dbReference>
<evidence type="ECO:0000259" key="2">
    <source>
        <dbReference type="Pfam" id="PF00561"/>
    </source>
</evidence>
<reference evidence="3" key="1">
    <citation type="journal article" date="2020" name="Appl. Environ. Microbiol.">
        <title>Medium-Chain Fatty Acid Synthesis by 'Candidatus Weimeria bifida' gen. nov., sp. nov., and 'Candidatus Pseudoramibacter fermentans' sp. nov.</title>
        <authorList>
            <person name="Scarborough M.J."/>
            <person name="Myers K.S."/>
            <person name="Donohue T.J."/>
            <person name="Noguera D.R."/>
        </authorList>
    </citation>
    <scope>NUCLEOTIDE SEQUENCE</scope>
    <source>
        <strain evidence="3">LCO1.1</strain>
    </source>
</reference>
<dbReference type="Pfam" id="PF00561">
    <property type="entry name" value="Abhydrolase_1"/>
    <property type="match status" value="1"/>
</dbReference>
<dbReference type="SUPFAM" id="SSF53474">
    <property type="entry name" value="alpha/beta-Hydrolases"/>
    <property type="match status" value="1"/>
</dbReference>
<dbReference type="Proteomes" id="UP000460257">
    <property type="component" value="Unassembled WGS sequence"/>
</dbReference>
<organism evidence="3 4">
    <name type="scientific">Candidatus Weimeria bifida</name>
    <dbReference type="NCBI Taxonomy" id="2599074"/>
    <lineage>
        <taxon>Bacteria</taxon>
        <taxon>Bacillati</taxon>
        <taxon>Bacillota</taxon>
        <taxon>Clostridia</taxon>
        <taxon>Lachnospirales</taxon>
        <taxon>Lachnospiraceae</taxon>
        <taxon>Candidatus Weimeria</taxon>
    </lineage>
</organism>
<proteinExistence type="predicted"/>
<name>A0A6N7J286_9FIRM</name>
<dbReference type="InterPro" id="IPR050266">
    <property type="entry name" value="AB_hydrolase_sf"/>
</dbReference>
<dbReference type="PANTHER" id="PTHR43798">
    <property type="entry name" value="MONOACYLGLYCEROL LIPASE"/>
    <property type="match status" value="1"/>
</dbReference>
<evidence type="ECO:0000313" key="3">
    <source>
        <dbReference type="EMBL" id="MQN01869.1"/>
    </source>
</evidence>
<dbReference type="GO" id="GO:0016787">
    <property type="term" value="F:hydrolase activity"/>
    <property type="evidence" value="ECO:0007669"/>
    <property type="project" value="UniProtKB-KW"/>
</dbReference>
<keyword evidence="1 3" id="KW-0378">Hydrolase</keyword>
<evidence type="ECO:0000256" key="1">
    <source>
        <dbReference type="ARBA" id="ARBA00022801"/>
    </source>
</evidence>
<accession>A0A6N7J286</accession>
<evidence type="ECO:0000313" key="4">
    <source>
        <dbReference type="Proteomes" id="UP000460257"/>
    </source>
</evidence>
<comment type="caution">
    <text evidence="3">The sequence shown here is derived from an EMBL/GenBank/DDBJ whole genome shotgun (WGS) entry which is preliminary data.</text>
</comment>
<dbReference type="GO" id="GO:0016020">
    <property type="term" value="C:membrane"/>
    <property type="evidence" value="ECO:0007669"/>
    <property type="project" value="TreeGrafter"/>
</dbReference>
<sequence length="257" mass="29536">MEITVDGKNIRYKVTGSGKKTAVILQGWGTDMKLYDSIAADISDEYRVIQFNLPGFSDSEEPSEPWGVEEFAAWFNHFMQALEIRKAVLIGHSFGGRIMIWLGSLSKDEISFAIDKLVLVDAAGIQREKTPKQKRSIARYHFKRRFFHLPLIYYFFKDAVDIWQGQQGSADYRNSSPMMKKCMVKAVNDDLTYRLPDIPYETCLIWGDQDTATPLLDGKDMERLMPNAALHVLTGTDHFSFLRKPQEFNEILRSFLC</sequence>
<feature type="domain" description="AB hydrolase-1" evidence="2">
    <location>
        <begin position="23"/>
        <end position="245"/>
    </location>
</feature>
<keyword evidence="4" id="KW-1185">Reference proteome</keyword>
<dbReference type="PRINTS" id="PR00111">
    <property type="entry name" value="ABHYDROLASE"/>
</dbReference>
<gene>
    <name evidence="3" type="ORF">FRC54_08145</name>
</gene>
<dbReference type="PANTHER" id="PTHR43798:SF31">
    <property type="entry name" value="AB HYDROLASE SUPERFAMILY PROTEIN YCLE"/>
    <property type="match status" value="1"/>
</dbReference>
<dbReference type="Gene3D" id="3.40.50.1820">
    <property type="entry name" value="alpha/beta hydrolase"/>
    <property type="match status" value="1"/>
</dbReference>
<dbReference type="InterPro" id="IPR029058">
    <property type="entry name" value="AB_hydrolase_fold"/>
</dbReference>
<dbReference type="AlphaFoldDB" id="A0A6N7J286"/>
<dbReference type="EMBL" id="VOGC01000007">
    <property type="protein sequence ID" value="MQN01869.1"/>
    <property type="molecule type" value="Genomic_DNA"/>
</dbReference>
<protein>
    <submittedName>
        <fullName evidence="3">Alpha/beta hydrolase</fullName>
    </submittedName>
</protein>